<keyword evidence="2" id="KW-1185">Reference proteome</keyword>
<organism evidence="1 2">
    <name type="scientific">Jiella pelagia</name>
    <dbReference type="NCBI Taxonomy" id="2986949"/>
    <lineage>
        <taxon>Bacteria</taxon>
        <taxon>Pseudomonadati</taxon>
        <taxon>Pseudomonadota</taxon>
        <taxon>Alphaproteobacteria</taxon>
        <taxon>Hyphomicrobiales</taxon>
        <taxon>Aurantimonadaceae</taxon>
        <taxon>Jiella</taxon>
    </lineage>
</organism>
<proteinExistence type="predicted"/>
<protein>
    <submittedName>
        <fullName evidence="1">Uncharacterized protein</fullName>
    </submittedName>
</protein>
<evidence type="ECO:0000313" key="2">
    <source>
        <dbReference type="Proteomes" id="UP001164020"/>
    </source>
</evidence>
<accession>A0ABY7BZL2</accession>
<dbReference type="EMBL" id="CP114029">
    <property type="protein sequence ID" value="WAP68421.1"/>
    <property type="molecule type" value="Genomic_DNA"/>
</dbReference>
<dbReference type="Proteomes" id="UP001164020">
    <property type="component" value="Chromosome"/>
</dbReference>
<reference evidence="1" key="1">
    <citation type="submission" date="2022-12" db="EMBL/GenBank/DDBJ databases">
        <title>Jiella pelagia sp. nov., isolated from phosphonate enriched culture of Northwest Pacific surface seawater.</title>
        <authorList>
            <person name="Shin D.Y."/>
            <person name="Hwang C.Y."/>
        </authorList>
    </citation>
    <scope>NUCLEOTIDE SEQUENCE</scope>
    <source>
        <strain evidence="1">HL-NP1</strain>
    </source>
</reference>
<evidence type="ECO:0000313" key="1">
    <source>
        <dbReference type="EMBL" id="WAP68421.1"/>
    </source>
</evidence>
<sequence>MNQSAPTPQGTAALYRMLMSGHVCPHGIKSKWLIEPQGCRVDDQHLETREQTDAFREEHDVETRPQPLIGSAATPSFHEWIIGGDASAGAS</sequence>
<dbReference type="RefSeq" id="WP_187391772.1">
    <property type="nucleotide sequence ID" value="NZ_CP114029.1"/>
</dbReference>
<name>A0ABY7BZL2_9HYPH</name>
<gene>
    <name evidence="1" type="ORF">OH818_24385</name>
</gene>